<dbReference type="Proteomes" id="UP000005212">
    <property type="component" value="Plasmid unnamed26"/>
</dbReference>
<reference evidence="1 2" key="1">
    <citation type="journal article" date="2012" name="J. Bacteriol.">
        <title>Complete Genome Sequence of Borrelia crocidurae.</title>
        <authorList>
            <person name="Elbir H."/>
            <person name="Gimenez G."/>
            <person name="Robert C."/>
            <person name="Bergstrom S."/>
            <person name="Cutler S."/>
            <person name="Raoult D."/>
            <person name="Drancourt M."/>
        </authorList>
    </citation>
    <scope>NUCLEOTIDE SEQUENCE [LARGE SCALE GENOMIC DNA]</scope>
    <source>
        <strain evidence="1 2">Achema</strain>
        <plasmid evidence="2">unnamed26</plasmid>
    </source>
</reference>
<proteinExistence type="predicted"/>
<organism evidence="1 2">
    <name type="scientific">Borrelia crocidurae (strain Achema)</name>
    <dbReference type="NCBI Taxonomy" id="1155096"/>
    <lineage>
        <taxon>Bacteria</taxon>
        <taxon>Pseudomonadati</taxon>
        <taxon>Spirochaetota</taxon>
        <taxon>Spirochaetia</taxon>
        <taxon>Spirochaetales</taxon>
        <taxon>Borreliaceae</taxon>
        <taxon>Borrelia</taxon>
    </lineage>
</organism>
<reference evidence="2" key="2">
    <citation type="submission" date="2012-03" db="EMBL/GenBank/DDBJ databases">
        <title>Complete genome sequence of Borrelia crocidurae.</title>
        <authorList>
            <person name="Elbir H."/>
            <person name="Gimenez G."/>
            <person name="Robert C."/>
            <person name="Raoult D."/>
            <person name="Drancourt M."/>
        </authorList>
    </citation>
    <scope>NUCLEOTIDE SEQUENCE [LARGE SCALE GENOMIC DNA]</scope>
    <source>
        <strain evidence="2">Achema</strain>
        <plasmid evidence="2">unnamed26</plasmid>
    </source>
</reference>
<geneLocation type="plasmid" evidence="2">
    <name>unnamed26</name>
</geneLocation>
<evidence type="ECO:0000313" key="2">
    <source>
        <dbReference type="Proteomes" id="UP000005212"/>
    </source>
</evidence>
<feature type="non-terminal residue" evidence="1">
    <location>
        <position position="1"/>
    </location>
</feature>
<dbReference type="HOGENOM" id="CLU_3417839_0_0_12"/>
<protein>
    <submittedName>
        <fullName evidence="1">Uncharacterized protein</fullName>
    </submittedName>
</protein>
<accession>I0FF46</accession>
<evidence type="ECO:0000313" key="1">
    <source>
        <dbReference type="EMBL" id="AFI32102.1"/>
    </source>
</evidence>
<name>I0FF46_BORCA</name>
<gene>
    <name evidence="1" type="ordered locus">Q7M_1346</name>
</gene>
<keyword evidence="1" id="KW-0614">Plasmid</keyword>
<dbReference type="EMBL" id="CP003452">
    <property type="protein sequence ID" value="AFI32102.1"/>
    <property type="molecule type" value="Genomic_DNA"/>
</dbReference>
<sequence>KQINEALYNIHNTANKKRELYRSLC</sequence>
<dbReference type="AlphaFoldDB" id="I0FF46"/>
<dbReference type="KEGG" id="bcw:Q7M_1346"/>